<organism evidence="8 9">
    <name type="scientific">Scytalidium lignicola</name>
    <name type="common">Hyphomycete</name>
    <dbReference type="NCBI Taxonomy" id="5539"/>
    <lineage>
        <taxon>Eukaryota</taxon>
        <taxon>Fungi</taxon>
        <taxon>Dikarya</taxon>
        <taxon>Ascomycota</taxon>
        <taxon>Pezizomycotina</taxon>
        <taxon>Leotiomycetes</taxon>
        <taxon>Leotiomycetes incertae sedis</taxon>
        <taxon>Scytalidium</taxon>
    </lineage>
</organism>
<evidence type="ECO:0000313" key="8">
    <source>
        <dbReference type="EMBL" id="RFU25224.1"/>
    </source>
</evidence>
<accession>A0A3E2GVN0</accession>
<dbReference type="OMA" id="FYLANGC"/>
<proteinExistence type="inferred from homology"/>
<evidence type="ECO:0000256" key="3">
    <source>
        <dbReference type="ARBA" id="ARBA00022989"/>
    </source>
</evidence>
<protein>
    <recommendedName>
        <fullName evidence="7">Rhodopsin domain-containing protein</fullName>
    </recommendedName>
</protein>
<sequence length="373" mass="41585">MSSGPPPGIDLNADIRGQVIAPVIALMIIASFSVALRVVSKLTSKVSLQLDDYFIFAALIAAWGTGALSIYACYHGIGRHIWNPEVEIGLIVKVLWIYEFFYGSVIPLTKLSLVYFYYRIFPVVFFRKMLYGVLFLVIGWWIAIIIVAIVQCKPYNFFWRQYSDPTSHGKCINISAFFIGNGIASVVTDFLILATPIPMVWRLQMPIQKRMSVLGIFALGGFVCIAGIVRVYVLAKMFQSQDLTWNMSQAFVWSSVEPNIGIVCACLPTLYPLVRRYLPKWFPGSSVQASSHQIYGTGPSRLRSQNGEFYALNDHSNKSHNNKSDDEMGLTNEFRAAGRQVQGDGADDGHSTENNGMGITVKRDVTVTETSVF</sequence>
<feature type="transmembrane region" description="Helical" evidence="6">
    <location>
        <begin position="174"/>
        <end position="201"/>
    </location>
</feature>
<evidence type="ECO:0000256" key="4">
    <source>
        <dbReference type="ARBA" id="ARBA00023136"/>
    </source>
</evidence>
<feature type="transmembrane region" description="Helical" evidence="6">
    <location>
        <begin position="20"/>
        <end position="40"/>
    </location>
</feature>
<evidence type="ECO:0000313" key="9">
    <source>
        <dbReference type="Proteomes" id="UP000258309"/>
    </source>
</evidence>
<dbReference type="STRING" id="5539.A0A3E2GVN0"/>
<dbReference type="InterPro" id="IPR049326">
    <property type="entry name" value="Rhodopsin_dom_fungi"/>
</dbReference>
<dbReference type="Proteomes" id="UP000258309">
    <property type="component" value="Unassembled WGS sequence"/>
</dbReference>
<evidence type="ECO:0000256" key="2">
    <source>
        <dbReference type="ARBA" id="ARBA00022692"/>
    </source>
</evidence>
<dbReference type="OrthoDB" id="5391602at2759"/>
<feature type="non-terminal residue" evidence="8">
    <location>
        <position position="1"/>
    </location>
</feature>
<feature type="domain" description="Rhodopsin" evidence="7">
    <location>
        <begin position="36"/>
        <end position="276"/>
    </location>
</feature>
<feature type="transmembrane region" description="Helical" evidence="6">
    <location>
        <begin position="130"/>
        <end position="150"/>
    </location>
</feature>
<reference evidence="8 9" key="1">
    <citation type="submission" date="2018-05" db="EMBL/GenBank/DDBJ databases">
        <title>Draft genome sequence of Scytalidium lignicola DSM 105466, a ubiquitous saprotrophic fungus.</title>
        <authorList>
            <person name="Buettner E."/>
            <person name="Gebauer A.M."/>
            <person name="Hofrichter M."/>
            <person name="Liers C."/>
            <person name="Kellner H."/>
        </authorList>
    </citation>
    <scope>NUCLEOTIDE SEQUENCE [LARGE SCALE GENOMIC DNA]</scope>
    <source>
        <strain evidence="8 9">DSM 105466</strain>
    </source>
</reference>
<evidence type="ECO:0000256" key="5">
    <source>
        <dbReference type="ARBA" id="ARBA00038359"/>
    </source>
</evidence>
<feature type="transmembrane region" description="Helical" evidence="6">
    <location>
        <begin position="255"/>
        <end position="274"/>
    </location>
</feature>
<dbReference type="EMBL" id="NCSJ02000351">
    <property type="protein sequence ID" value="RFU25224.1"/>
    <property type="molecule type" value="Genomic_DNA"/>
</dbReference>
<feature type="transmembrane region" description="Helical" evidence="6">
    <location>
        <begin position="213"/>
        <end position="235"/>
    </location>
</feature>
<feature type="transmembrane region" description="Helical" evidence="6">
    <location>
        <begin position="97"/>
        <end position="118"/>
    </location>
</feature>
<dbReference type="InterPro" id="IPR052337">
    <property type="entry name" value="SAT4-like"/>
</dbReference>
<evidence type="ECO:0000259" key="7">
    <source>
        <dbReference type="Pfam" id="PF20684"/>
    </source>
</evidence>
<keyword evidence="2 6" id="KW-0812">Transmembrane</keyword>
<dbReference type="PANTHER" id="PTHR33048:SF163">
    <property type="entry name" value="INTEGRAL MEMBRANE PROTEIN (AFU_ORTHOLOGUE AFUA_8G05510)"/>
    <property type="match status" value="1"/>
</dbReference>
<dbReference type="PANTHER" id="PTHR33048">
    <property type="entry name" value="PTH11-LIKE INTEGRAL MEMBRANE PROTEIN (AFU_ORTHOLOGUE AFUA_5G11245)"/>
    <property type="match status" value="1"/>
</dbReference>
<comment type="similarity">
    <text evidence="5">Belongs to the SAT4 family.</text>
</comment>
<comment type="subcellular location">
    <subcellularLocation>
        <location evidence="1">Membrane</location>
        <topology evidence="1">Multi-pass membrane protein</topology>
    </subcellularLocation>
</comment>
<dbReference type="Pfam" id="PF20684">
    <property type="entry name" value="Fung_rhodopsin"/>
    <property type="match status" value="1"/>
</dbReference>
<keyword evidence="3 6" id="KW-1133">Transmembrane helix</keyword>
<keyword evidence="4 6" id="KW-0472">Membrane</keyword>
<dbReference type="GO" id="GO:0016020">
    <property type="term" value="C:membrane"/>
    <property type="evidence" value="ECO:0007669"/>
    <property type="project" value="UniProtKB-SubCell"/>
</dbReference>
<evidence type="ECO:0000256" key="6">
    <source>
        <dbReference type="SAM" id="Phobius"/>
    </source>
</evidence>
<gene>
    <name evidence="8" type="ORF">B7463_g11110</name>
</gene>
<evidence type="ECO:0000256" key="1">
    <source>
        <dbReference type="ARBA" id="ARBA00004141"/>
    </source>
</evidence>
<feature type="non-terminal residue" evidence="8">
    <location>
        <position position="373"/>
    </location>
</feature>
<comment type="caution">
    <text evidence="8">The sequence shown here is derived from an EMBL/GenBank/DDBJ whole genome shotgun (WGS) entry which is preliminary data.</text>
</comment>
<name>A0A3E2GVN0_SCYLI</name>
<feature type="transmembrane region" description="Helical" evidence="6">
    <location>
        <begin position="52"/>
        <end position="77"/>
    </location>
</feature>
<keyword evidence="9" id="KW-1185">Reference proteome</keyword>
<dbReference type="AlphaFoldDB" id="A0A3E2GVN0"/>